<dbReference type="InterPro" id="IPR038883">
    <property type="entry name" value="AN11006-like"/>
</dbReference>
<dbReference type="Proteomes" id="UP000799537">
    <property type="component" value="Unassembled WGS sequence"/>
</dbReference>
<name>A0A6A6C2W9_ZASCE</name>
<reference evidence="2" key="1">
    <citation type="journal article" date="2020" name="Stud. Mycol.">
        <title>101 Dothideomycetes genomes: a test case for predicting lifestyles and emergence of pathogens.</title>
        <authorList>
            <person name="Haridas S."/>
            <person name="Albert R."/>
            <person name="Binder M."/>
            <person name="Bloem J."/>
            <person name="Labutti K."/>
            <person name="Salamov A."/>
            <person name="Andreopoulos B."/>
            <person name="Baker S."/>
            <person name="Barry K."/>
            <person name="Bills G."/>
            <person name="Bluhm B."/>
            <person name="Cannon C."/>
            <person name="Castanera R."/>
            <person name="Culley D."/>
            <person name="Daum C."/>
            <person name="Ezra D."/>
            <person name="Gonzalez J."/>
            <person name="Henrissat B."/>
            <person name="Kuo A."/>
            <person name="Liang C."/>
            <person name="Lipzen A."/>
            <person name="Lutzoni F."/>
            <person name="Magnuson J."/>
            <person name="Mondo S."/>
            <person name="Nolan M."/>
            <person name="Ohm R."/>
            <person name="Pangilinan J."/>
            <person name="Park H.-J."/>
            <person name="Ramirez L."/>
            <person name="Alfaro M."/>
            <person name="Sun H."/>
            <person name="Tritt A."/>
            <person name="Yoshinaga Y."/>
            <person name="Zwiers L.-H."/>
            <person name="Turgeon B."/>
            <person name="Goodwin S."/>
            <person name="Spatafora J."/>
            <person name="Crous P."/>
            <person name="Grigoriev I."/>
        </authorList>
    </citation>
    <scope>NUCLEOTIDE SEQUENCE</scope>
    <source>
        <strain evidence="2">ATCC 36951</strain>
    </source>
</reference>
<dbReference type="AlphaFoldDB" id="A0A6A6C2W9"/>
<dbReference type="EMBL" id="ML993629">
    <property type="protein sequence ID" value="KAF2160089.1"/>
    <property type="molecule type" value="Genomic_DNA"/>
</dbReference>
<dbReference type="PANTHER" id="PTHR42085:SF2">
    <property type="entry name" value="F-BOX DOMAIN-CONTAINING PROTEIN"/>
    <property type="match status" value="1"/>
</dbReference>
<accession>A0A6A6C2W9</accession>
<dbReference type="RefSeq" id="XP_033660978.1">
    <property type="nucleotide sequence ID" value="XM_033814388.1"/>
</dbReference>
<dbReference type="OrthoDB" id="5413827at2759"/>
<organism evidence="2 3">
    <name type="scientific">Zasmidium cellare ATCC 36951</name>
    <dbReference type="NCBI Taxonomy" id="1080233"/>
    <lineage>
        <taxon>Eukaryota</taxon>
        <taxon>Fungi</taxon>
        <taxon>Dikarya</taxon>
        <taxon>Ascomycota</taxon>
        <taxon>Pezizomycotina</taxon>
        <taxon>Dothideomycetes</taxon>
        <taxon>Dothideomycetidae</taxon>
        <taxon>Mycosphaerellales</taxon>
        <taxon>Mycosphaerellaceae</taxon>
        <taxon>Zasmidium</taxon>
    </lineage>
</organism>
<dbReference type="PANTHER" id="PTHR42085">
    <property type="entry name" value="F-BOX DOMAIN-CONTAINING PROTEIN"/>
    <property type="match status" value="1"/>
</dbReference>
<proteinExistence type="predicted"/>
<dbReference type="GeneID" id="54567660"/>
<feature type="region of interest" description="Disordered" evidence="1">
    <location>
        <begin position="46"/>
        <end position="71"/>
    </location>
</feature>
<keyword evidence="3" id="KW-1185">Reference proteome</keyword>
<evidence type="ECO:0000256" key="1">
    <source>
        <dbReference type="SAM" id="MobiDB-lite"/>
    </source>
</evidence>
<evidence type="ECO:0000313" key="3">
    <source>
        <dbReference type="Proteomes" id="UP000799537"/>
    </source>
</evidence>
<protein>
    <recommendedName>
        <fullName evidence="4">F-box domain-containing protein</fullName>
    </recommendedName>
</protein>
<feature type="compositionally biased region" description="Polar residues" evidence="1">
    <location>
        <begin position="47"/>
        <end position="68"/>
    </location>
</feature>
<evidence type="ECO:0000313" key="2">
    <source>
        <dbReference type="EMBL" id="KAF2160089.1"/>
    </source>
</evidence>
<evidence type="ECO:0008006" key="4">
    <source>
        <dbReference type="Google" id="ProtNLM"/>
    </source>
</evidence>
<sequence>MPIDDIIDTDWQIVDGNEIPSSHNAAASSRRTAYISFQVSLRAGESMESSSNAPPVTDASESTESNSARPIAAQSESRLLALPAEIRLHIYEFLLQSPRSTDLGLHLRRRTPTNKPSVLVVLLTCRQIHFEAEKILYQINRLHCHDLRNFLASLGPVRREAITSLTIAAVQAANAYGDISQLHLLPNLRSLWIERVQSIRFIQPSSWAIFTKQIVTEIERHEGLEEVKIITPETSDPSEHELKKLQRLRGIDGMIEGAVKKKK</sequence>
<gene>
    <name evidence="2" type="ORF">M409DRAFT_60200</name>
</gene>